<sequence length="306" mass="33620">MEFVKKVKAAGPVLQKAEESPVSSRNMQISLRLDAAEAAKIDALVASNEASIKELRAATETYDTLARNLAVEQLKAIGDANTFAATSSNLAAVLRLFPSSRDHAIVLAPLRPCSSRSRLPALLLVPSMSPLSRLPPVLLNATHPPRFPIRQLAQCARRLARLPPLQPLRTTLANHLLLNPPILLHCLPRSALWVPATRKTSHNMAVTPCVYLIPACLPHKLQTHCEHVYTITLGPHGSKLADVINNLPALSVLDYRINVTLNEEKTKLVSYAMTFLDDMPQQQANAGFKSHVTMRECHQCLITETE</sequence>
<keyword evidence="2" id="KW-1185">Reference proteome</keyword>
<evidence type="ECO:0000313" key="2">
    <source>
        <dbReference type="Proteomes" id="UP001219355"/>
    </source>
</evidence>
<protein>
    <submittedName>
        <fullName evidence="1">Uncharacterized protein</fullName>
    </submittedName>
</protein>
<dbReference type="Proteomes" id="UP001219355">
    <property type="component" value="Chromosome 3"/>
</dbReference>
<evidence type="ECO:0000313" key="1">
    <source>
        <dbReference type="EMBL" id="WEW59840.1"/>
    </source>
</evidence>
<organism evidence="1 2">
    <name type="scientific">Emydomyces testavorans</name>
    <dbReference type="NCBI Taxonomy" id="2070801"/>
    <lineage>
        <taxon>Eukaryota</taxon>
        <taxon>Fungi</taxon>
        <taxon>Dikarya</taxon>
        <taxon>Ascomycota</taxon>
        <taxon>Pezizomycotina</taxon>
        <taxon>Eurotiomycetes</taxon>
        <taxon>Eurotiomycetidae</taxon>
        <taxon>Onygenales</taxon>
        <taxon>Nannizziopsiaceae</taxon>
        <taxon>Emydomyces</taxon>
    </lineage>
</organism>
<name>A0AAF0DN51_9EURO</name>
<dbReference type="AlphaFoldDB" id="A0AAF0DN51"/>
<accession>A0AAF0DN51</accession>
<dbReference type="EMBL" id="CP120629">
    <property type="protein sequence ID" value="WEW59840.1"/>
    <property type="molecule type" value="Genomic_DNA"/>
</dbReference>
<proteinExistence type="predicted"/>
<gene>
    <name evidence="1" type="ORF">PRK78_005321</name>
</gene>
<reference evidence="1" key="1">
    <citation type="submission" date="2023-03" db="EMBL/GenBank/DDBJ databases">
        <title>Emydomyces testavorans Genome Sequence.</title>
        <authorList>
            <person name="Hoyer L."/>
        </authorList>
    </citation>
    <scope>NUCLEOTIDE SEQUENCE</scope>
    <source>
        <strain evidence="1">16-2883</strain>
    </source>
</reference>